<organism evidence="4 6">
    <name type="scientific">Arabidopsis thaliana</name>
    <name type="common">Mouse-ear cress</name>
    <dbReference type="NCBI Taxonomy" id="3702"/>
    <lineage>
        <taxon>Eukaryota</taxon>
        <taxon>Viridiplantae</taxon>
        <taxon>Streptophyta</taxon>
        <taxon>Embryophyta</taxon>
        <taxon>Tracheophyta</taxon>
        <taxon>Spermatophyta</taxon>
        <taxon>Magnoliopsida</taxon>
        <taxon>eudicotyledons</taxon>
        <taxon>Gunneridae</taxon>
        <taxon>Pentapetalae</taxon>
        <taxon>rosids</taxon>
        <taxon>malvids</taxon>
        <taxon>Brassicales</taxon>
        <taxon>Brassicaceae</taxon>
        <taxon>Camelineae</taxon>
        <taxon>Arabidopsis</taxon>
    </lineage>
</organism>
<dbReference type="SUPFAM" id="SSF81383">
    <property type="entry name" value="F-box domain"/>
    <property type="match status" value="1"/>
</dbReference>
<evidence type="ECO:0000313" key="4">
    <source>
        <dbReference type="EMBL" id="OAO97464.1"/>
    </source>
</evidence>
<dbReference type="InterPro" id="IPR037401">
    <property type="entry name" value="SnoaL-like"/>
</dbReference>
<accession>A0A178UWE1</accession>
<evidence type="ECO:0008006" key="9">
    <source>
        <dbReference type="Google" id="ProtNLM"/>
    </source>
</evidence>
<name>A0A178UWE1_ARATH</name>
<dbReference type="Pfam" id="PF13474">
    <property type="entry name" value="SnoaL_3"/>
    <property type="match status" value="1"/>
</dbReference>
<evidence type="ECO:0000313" key="5">
    <source>
        <dbReference type="EMBL" id="VYS63716.1"/>
    </source>
</evidence>
<evidence type="ECO:0000259" key="1">
    <source>
        <dbReference type="Pfam" id="PF12937"/>
    </source>
</evidence>
<dbReference type="InterPro" id="IPR032710">
    <property type="entry name" value="NTF2-like_dom_sf"/>
</dbReference>
<dbReference type="EMBL" id="CACSHJ010000095">
    <property type="protein sequence ID" value="CAA0396303.1"/>
    <property type="molecule type" value="Genomic_DNA"/>
</dbReference>
<reference evidence="4" key="2">
    <citation type="submission" date="2016-03" db="EMBL/GenBank/DDBJ databases">
        <title>Full-length assembly of Arabidopsis thaliana Ler reveals the complement of translocations and inversions.</title>
        <authorList>
            <person name="Zapata L."/>
            <person name="Schneeberger K."/>
            <person name="Ossowski S."/>
        </authorList>
    </citation>
    <scope>NUCLEOTIDE SEQUENCE [LARGE SCALE GENOMIC DNA]</scope>
    <source>
        <tissue evidence="4">Leaf</tissue>
    </source>
</reference>
<dbReference type="CDD" id="cd22117">
    <property type="entry name" value="F-box_FBXL4"/>
    <property type="match status" value="1"/>
</dbReference>
<protein>
    <recommendedName>
        <fullName evidence="9">F-box domain-containing protein</fullName>
    </recommendedName>
</protein>
<feature type="domain" description="F-box" evidence="1">
    <location>
        <begin position="22"/>
        <end position="63"/>
    </location>
</feature>
<dbReference type="InterPro" id="IPR044260">
    <property type="entry name" value="SKIP8-like"/>
</dbReference>
<dbReference type="OrthoDB" id="1901658at2759"/>
<evidence type="ECO:0000313" key="8">
    <source>
        <dbReference type="Proteomes" id="UP000434276"/>
    </source>
</evidence>
<dbReference type="Gene3D" id="3.10.450.50">
    <property type="match status" value="1"/>
</dbReference>
<dbReference type="InterPro" id="IPR036047">
    <property type="entry name" value="F-box-like_dom_sf"/>
</dbReference>
<dbReference type="PANTHER" id="PTHR47124:SF1">
    <property type="entry name" value="F-BOX PROTEIN SKIP8"/>
    <property type="match status" value="1"/>
</dbReference>
<proteinExistence type="predicted"/>
<dbReference type="InterPro" id="IPR001810">
    <property type="entry name" value="F-box_dom"/>
</dbReference>
<dbReference type="EMBL" id="CACRSJ010000109">
    <property type="protein sequence ID" value="VYS63716.1"/>
    <property type="molecule type" value="Genomic_DNA"/>
</dbReference>
<dbReference type="Pfam" id="PF12937">
    <property type="entry name" value="F-box-like"/>
    <property type="match status" value="1"/>
</dbReference>
<reference evidence="6" key="1">
    <citation type="journal article" date="2016" name="Proc. Natl. Acad. Sci. U.S.A.">
        <title>Chromosome-level assembly of Arabidopsis thaliana Ler reveals the extent of translocation and inversion polymorphisms.</title>
        <authorList>
            <person name="Zapata L."/>
            <person name="Ding J."/>
            <person name="Willing E.M."/>
            <person name="Hartwig B."/>
            <person name="Bezdan D."/>
            <person name="Jiao W.B."/>
            <person name="Patel V."/>
            <person name="Velikkakam James G."/>
            <person name="Koornneef M."/>
            <person name="Ossowski S."/>
            <person name="Schneeberger K."/>
        </authorList>
    </citation>
    <scope>NUCLEOTIDE SEQUENCE [LARGE SCALE GENOMIC DNA]</scope>
    <source>
        <strain evidence="6">cv. Landsberg erecta</strain>
    </source>
</reference>
<evidence type="ECO:0000259" key="2">
    <source>
        <dbReference type="Pfam" id="PF13474"/>
    </source>
</evidence>
<accession>A0A5S9XVR7</accession>
<dbReference type="PANTHER" id="PTHR47124">
    <property type="entry name" value="F-BOX PROTEIN SKIP8"/>
    <property type="match status" value="1"/>
</dbReference>
<gene>
    <name evidence="4" type="ordered locus">AXX17_At4g27750</name>
    <name evidence="5" type="ORF">AN1_LOCUS19130</name>
    <name evidence="3" type="ORF">C24_LOCUS19030</name>
</gene>
<dbReference type="Proteomes" id="UP000078284">
    <property type="component" value="Chromosome 4"/>
</dbReference>
<dbReference type="ExpressionAtlas" id="A0A178UWE1">
    <property type="expression patterns" value="baseline and differential"/>
</dbReference>
<dbReference type="Gene3D" id="1.20.1280.50">
    <property type="match status" value="1"/>
</dbReference>
<dbReference type="Proteomes" id="UP000434276">
    <property type="component" value="Unassembled WGS sequence"/>
</dbReference>
<sequence length="207" mass="23722">MVVSKFGNDNAAGMSMIEQLFPEVTCYALRYLDYSSLCQLSMTSSSMRKTANDDVLWRALYFQEFTEETNGGTPVNGWKAFFAVTKQVMTVNDKFFSILDSRSLPRMTSLWLNSDYVKCFNGSGELFTGFDAVMQRWDFCFDNWEIGFPTYVIESRTRILSSVAWVSTIALHHIGQFNITNVFELHNGRWLMVHHHSSIIPTNGVEN</sequence>
<evidence type="ECO:0000313" key="7">
    <source>
        <dbReference type="Proteomes" id="UP000426265"/>
    </source>
</evidence>
<feature type="domain" description="SnoaL-like" evidence="2">
    <location>
        <begin position="88"/>
        <end position="199"/>
    </location>
</feature>
<dbReference type="Proteomes" id="UP000426265">
    <property type="component" value="Unassembled WGS sequence"/>
</dbReference>
<evidence type="ECO:0000313" key="6">
    <source>
        <dbReference type="Proteomes" id="UP000078284"/>
    </source>
</evidence>
<dbReference type="EMBL" id="LUHQ01000004">
    <property type="protein sequence ID" value="OAO97464.1"/>
    <property type="molecule type" value="Genomic_DNA"/>
</dbReference>
<evidence type="ECO:0000313" key="3">
    <source>
        <dbReference type="EMBL" id="CAA0396303.1"/>
    </source>
</evidence>
<dbReference type="AlphaFoldDB" id="A0A178UWE1"/>
<dbReference type="SUPFAM" id="SSF54427">
    <property type="entry name" value="NTF2-like"/>
    <property type="match status" value="1"/>
</dbReference>
<reference evidence="5 7" key="3">
    <citation type="submission" date="2019-11" db="EMBL/GenBank/DDBJ databases">
        <authorList>
            <person name="Jiao W.-B."/>
            <person name="Schneeberger K."/>
        </authorList>
    </citation>
    <scope>NUCLEOTIDE SEQUENCE [LARGE SCALE GENOMIC DNA]</scope>
    <source>
        <strain evidence="7">cv. An-1</strain>
        <strain evidence="8">cv. C24</strain>
    </source>
</reference>